<dbReference type="GO" id="GO:0004673">
    <property type="term" value="F:protein histidine kinase activity"/>
    <property type="evidence" value="ECO:0007669"/>
    <property type="project" value="UniProtKB-EC"/>
</dbReference>
<dbReference type="SUPFAM" id="SSF55874">
    <property type="entry name" value="ATPase domain of HSP90 chaperone/DNA topoisomerase II/histidine kinase"/>
    <property type="match status" value="1"/>
</dbReference>
<dbReference type="InterPro" id="IPR001789">
    <property type="entry name" value="Sig_transdc_resp-reg_receiver"/>
</dbReference>
<dbReference type="PANTHER" id="PTHR43711:SF1">
    <property type="entry name" value="HISTIDINE KINASE 1"/>
    <property type="match status" value="1"/>
</dbReference>
<dbReference type="InterPro" id="IPR000014">
    <property type="entry name" value="PAS"/>
</dbReference>
<keyword evidence="11" id="KW-0547">Nucleotide-binding</keyword>
<feature type="domain" description="Histidine kinase" evidence="7">
    <location>
        <begin position="278"/>
        <end position="468"/>
    </location>
</feature>
<evidence type="ECO:0000256" key="4">
    <source>
        <dbReference type="ARBA" id="ARBA00022777"/>
    </source>
</evidence>
<dbReference type="SMART" id="SM00388">
    <property type="entry name" value="HisKA"/>
    <property type="match status" value="1"/>
</dbReference>
<dbReference type="SUPFAM" id="SSF52172">
    <property type="entry name" value="CheY-like"/>
    <property type="match status" value="1"/>
</dbReference>
<dbReference type="CDD" id="cd00082">
    <property type="entry name" value="HisKA"/>
    <property type="match status" value="1"/>
</dbReference>
<dbReference type="EC" id="2.7.13.3" evidence="2"/>
<keyword evidence="4" id="KW-0418">Kinase</keyword>
<gene>
    <name evidence="11" type="ORF">ACFQFD_11825</name>
</gene>
<feature type="domain" description="PAS" evidence="9">
    <location>
        <begin position="140"/>
        <end position="213"/>
    </location>
</feature>
<comment type="caution">
    <text evidence="11">The sequence shown here is derived from an EMBL/GenBank/DDBJ whole genome shotgun (WGS) entry which is preliminary data.</text>
</comment>
<dbReference type="EMBL" id="JBHSWX010000012">
    <property type="protein sequence ID" value="MFC6786653.1"/>
    <property type="molecule type" value="Genomic_DNA"/>
</dbReference>
<evidence type="ECO:0000256" key="5">
    <source>
        <dbReference type="ARBA" id="ARBA00023012"/>
    </source>
</evidence>
<name>A0ABD5TF92_9EURY</name>
<dbReference type="PANTHER" id="PTHR43711">
    <property type="entry name" value="TWO-COMPONENT HISTIDINE KINASE"/>
    <property type="match status" value="1"/>
</dbReference>
<dbReference type="InterPro" id="IPR005467">
    <property type="entry name" value="His_kinase_dom"/>
</dbReference>
<dbReference type="PROSITE" id="PS50109">
    <property type="entry name" value="HIS_KIN"/>
    <property type="match status" value="1"/>
</dbReference>
<dbReference type="Proteomes" id="UP001596443">
    <property type="component" value="Unassembled WGS sequence"/>
</dbReference>
<dbReference type="InterPro" id="IPR003594">
    <property type="entry name" value="HATPase_dom"/>
</dbReference>
<comment type="catalytic activity">
    <reaction evidence="1">
        <text>ATP + protein L-histidine = ADP + protein N-phospho-L-histidine.</text>
        <dbReference type="EC" id="2.7.13.3"/>
    </reaction>
</comment>
<protein>
    <recommendedName>
        <fullName evidence="2">histidine kinase</fullName>
        <ecNumber evidence="2">2.7.13.3</ecNumber>
    </recommendedName>
</protein>
<evidence type="ECO:0000259" key="8">
    <source>
        <dbReference type="PROSITE" id="PS50110"/>
    </source>
</evidence>
<dbReference type="SMART" id="SM00086">
    <property type="entry name" value="PAC"/>
    <property type="match status" value="1"/>
</dbReference>
<keyword evidence="3" id="KW-0808">Transferase</keyword>
<dbReference type="Pfam" id="PF02518">
    <property type="entry name" value="HATPase_c"/>
    <property type="match status" value="1"/>
</dbReference>
<dbReference type="CDD" id="cd00156">
    <property type="entry name" value="REC"/>
    <property type="match status" value="1"/>
</dbReference>
<dbReference type="SMART" id="SM00387">
    <property type="entry name" value="HATPase_c"/>
    <property type="match status" value="1"/>
</dbReference>
<evidence type="ECO:0000313" key="11">
    <source>
        <dbReference type="EMBL" id="MFC6786653.1"/>
    </source>
</evidence>
<dbReference type="Gene3D" id="3.30.565.10">
    <property type="entry name" value="Histidine kinase-like ATPase, C-terminal domain"/>
    <property type="match status" value="1"/>
</dbReference>
<organism evidence="11 12">
    <name type="scientific">Halobaculum halobium</name>
    <dbReference type="NCBI Taxonomy" id="3032281"/>
    <lineage>
        <taxon>Archaea</taxon>
        <taxon>Methanobacteriati</taxon>
        <taxon>Methanobacteriota</taxon>
        <taxon>Stenosarchaea group</taxon>
        <taxon>Halobacteria</taxon>
        <taxon>Halobacteriales</taxon>
        <taxon>Haloferacaceae</taxon>
        <taxon>Halobaculum</taxon>
    </lineage>
</organism>
<proteinExistence type="predicted"/>
<dbReference type="Pfam" id="PF00512">
    <property type="entry name" value="HisKA"/>
    <property type="match status" value="1"/>
</dbReference>
<dbReference type="NCBIfam" id="TIGR00229">
    <property type="entry name" value="sensory_box"/>
    <property type="match status" value="1"/>
</dbReference>
<evidence type="ECO:0000256" key="3">
    <source>
        <dbReference type="ARBA" id="ARBA00022679"/>
    </source>
</evidence>
<accession>A0ABD5TF92</accession>
<evidence type="ECO:0000256" key="6">
    <source>
        <dbReference type="PROSITE-ProRule" id="PRU00169"/>
    </source>
</evidence>
<keyword evidence="6" id="KW-0597">Phosphoprotein</keyword>
<keyword evidence="5" id="KW-0902">Two-component regulatory system</keyword>
<feature type="domain" description="Response regulatory" evidence="8">
    <location>
        <begin position="9"/>
        <end position="125"/>
    </location>
</feature>
<dbReference type="AlphaFoldDB" id="A0ABD5TF92"/>
<dbReference type="GO" id="GO:0005524">
    <property type="term" value="F:ATP binding"/>
    <property type="evidence" value="ECO:0007669"/>
    <property type="project" value="UniProtKB-KW"/>
</dbReference>
<dbReference type="InterPro" id="IPR001610">
    <property type="entry name" value="PAC"/>
</dbReference>
<dbReference type="InterPro" id="IPR036097">
    <property type="entry name" value="HisK_dim/P_sf"/>
</dbReference>
<dbReference type="InterPro" id="IPR050736">
    <property type="entry name" value="Sensor_HK_Regulatory"/>
</dbReference>
<dbReference type="InterPro" id="IPR011006">
    <property type="entry name" value="CheY-like_superfamily"/>
</dbReference>
<dbReference type="InterPro" id="IPR013655">
    <property type="entry name" value="PAS_fold_3"/>
</dbReference>
<dbReference type="Gene3D" id="3.30.450.20">
    <property type="entry name" value="PAS domain"/>
    <property type="match status" value="1"/>
</dbReference>
<dbReference type="Pfam" id="PF00072">
    <property type="entry name" value="Response_reg"/>
    <property type="match status" value="1"/>
</dbReference>
<evidence type="ECO:0000313" key="12">
    <source>
        <dbReference type="Proteomes" id="UP001596443"/>
    </source>
</evidence>
<dbReference type="GO" id="GO:0000160">
    <property type="term" value="P:phosphorelay signal transduction system"/>
    <property type="evidence" value="ECO:0007669"/>
    <property type="project" value="UniProtKB-KW"/>
</dbReference>
<feature type="modified residue" description="4-aspartylphosphate" evidence="6">
    <location>
        <position position="60"/>
    </location>
</feature>
<dbReference type="InterPro" id="IPR035965">
    <property type="entry name" value="PAS-like_dom_sf"/>
</dbReference>
<reference evidence="11 12" key="1">
    <citation type="journal article" date="2019" name="Int. J. Syst. Evol. Microbiol.">
        <title>The Global Catalogue of Microorganisms (GCM) 10K type strain sequencing project: providing services to taxonomists for standard genome sequencing and annotation.</title>
        <authorList>
            <consortium name="The Broad Institute Genomics Platform"/>
            <consortium name="The Broad Institute Genome Sequencing Center for Infectious Disease"/>
            <person name="Wu L."/>
            <person name="Ma J."/>
        </authorList>
    </citation>
    <scope>NUCLEOTIDE SEQUENCE [LARGE SCALE GENOMIC DNA]</scope>
    <source>
        <strain evidence="11 12">SYNS20</strain>
    </source>
</reference>
<keyword evidence="11" id="KW-0067">ATP-binding</keyword>
<evidence type="ECO:0000256" key="1">
    <source>
        <dbReference type="ARBA" id="ARBA00000085"/>
    </source>
</evidence>
<dbReference type="SUPFAM" id="SSF55785">
    <property type="entry name" value="PYP-like sensor domain (PAS domain)"/>
    <property type="match status" value="1"/>
</dbReference>
<keyword evidence="12" id="KW-1185">Reference proteome</keyword>
<dbReference type="InterPro" id="IPR000700">
    <property type="entry name" value="PAS-assoc_C"/>
</dbReference>
<dbReference type="Pfam" id="PF08447">
    <property type="entry name" value="PAS_3"/>
    <property type="match status" value="1"/>
</dbReference>
<dbReference type="Gene3D" id="3.40.50.2300">
    <property type="match status" value="1"/>
</dbReference>
<evidence type="ECO:0000259" key="7">
    <source>
        <dbReference type="PROSITE" id="PS50109"/>
    </source>
</evidence>
<dbReference type="PROSITE" id="PS50110">
    <property type="entry name" value="RESPONSE_REGULATORY"/>
    <property type="match status" value="1"/>
</dbReference>
<dbReference type="CDD" id="cd00075">
    <property type="entry name" value="HATPase"/>
    <property type="match status" value="1"/>
</dbReference>
<dbReference type="GeneID" id="81209742"/>
<dbReference type="RefSeq" id="WP_284060867.1">
    <property type="nucleotide sequence ID" value="NZ_CP126158.1"/>
</dbReference>
<feature type="domain" description="PAC" evidence="10">
    <location>
        <begin position="215"/>
        <end position="267"/>
    </location>
</feature>
<dbReference type="Gene3D" id="1.10.287.130">
    <property type="match status" value="1"/>
</dbReference>
<sequence>MHSDADRIVVLYVNDEPELLDLFQRGLERQSDRLVVDTAGSAAAALERFRDGGVHCVVSDYSMPGGSGVDLLRSVRETEPEIPFVIFAETGSEQVASEAISAGVTDYIIEKAVGTQHELLARKIATYVDRRRAERRAERVNDRLHELAGVANDVLWVFSGDWEELLFINEAHERLFGQSTEALYAEPRAFIDKVHPDDVDRLTVAMERAAAGHSQSVEYRIQPSESVELWVESHCEPITDDAGAVERMTGFTRDITNRKTRERELATTNEQLDQFTSTVAHDLRNPVNIADGHLGLAREEFDSPHLEASARAVERMDELLSDLLSLARTGNAVSDPEPAELGEVVESAEHNVAMADARLTVESTAPIECDPVRLKEAVENLLRNAIEHNEAMVRVTAGMLPDGDGFYVEDDGRGIPEDQRGNVFDDGYTTIEKGTGFGLSIVTRIADAHGWEIESTESADGGARFEVTGVDCGGAVGPAEPAD</sequence>
<dbReference type="PROSITE" id="PS50113">
    <property type="entry name" value="PAC"/>
    <property type="match status" value="1"/>
</dbReference>
<dbReference type="SMART" id="SM00448">
    <property type="entry name" value="REC"/>
    <property type="match status" value="1"/>
</dbReference>
<evidence type="ECO:0000256" key="2">
    <source>
        <dbReference type="ARBA" id="ARBA00012438"/>
    </source>
</evidence>
<evidence type="ECO:0000259" key="9">
    <source>
        <dbReference type="PROSITE" id="PS50112"/>
    </source>
</evidence>
<dbReference type="SUPFAM" id="SSF47384">
    <property type="entry name" value="Homodimeric domain of signal transducing histidine kinase"/>
    <property type="match status" value="1"/>
</dbReference>
<dbReference type="InterPro" id="IPR036890">
    <property type="entry name" value="HATPase_C_sf"/>
</dbReference>
<dbReference type="InterPro" id="IPR003661">
    <property type="entry name" value="HisK_dim/P_dom"/>
</dbReference>
<dbReference type="PROSITE" id="PS50112">
    <property type="entry name" value="PAS"/>
    <property type="match status" value="1"/>
</dbReference>
<evidence type="ECO:0000259" key="10">
    <source>
        <dbReference type="PROSITE" id="PS50113"/>
    </source>
</evidence>
<dbReference type="CDD" id="cd00130">
    <property type="entry name" value="PAS"/>
    <property type="match status" value="1"/>
</dbReference>